<evidence type="ECO:0000313" key="2">
    <source>
        <dbReference type="Proteomes" id="UP001596023"/>
    </source>
</evidence>
<evidence type="ECO:0000313" key="1">
    <source>
        <dbReference type="EMBL" id="MFC4676611.1"/>
    </source>
</evidence>
<keyword evidence="2" id="KW-1185">Reference proteome</keyword>
<name>A0ABV9L3R7_9BACT</name>
<protein>
    <submittedName>
        <fullName evidence="1">RHS repeat domain-containing protein</fullName>
    </submittedName>
</protein>
<dbReference type="EMBL" id="JBHSGN010000146">
    <property type="protein sequence ID" value="MFC4676611.1"/>
    <property type="molecule type" value="Genomic_DNA"/>
</dbReference>
<dbReference type="Proteomes" id="UP001596023">
    <property type="component" value="Unassembled WGS sequence"/>
</dbReference>
<dbReference type="Gene3D" id="2.180.10.10">
    <property type="entry name" value="RHS repeat-associated core"/>
    <property type="match status" value="1"/>
</dbReference>
<dbReference type="PANTHER" id="PTHR32305:SF15">
    <property type="entry name" value="PROTEIN RHSA-RELATED"/>
    <property type="match status" value="1"/>
</dbReference>
<gene>
    <name evidence="1" type="ORF">ACFO6W_23290</name>
</gene>
<dbReference type="NCBIfam" id="TIGR03696">
    <property type="entry name" value="Rhs_assc_core"/>
    <property type="match status" value="1"/>
</dbReference>
<reference evidence="2" key="1">
    <citation type="journal article" date="2019" name="Int. J. Syst. Evol. Microbiol.">
        <title>The Global Catalogue of Microorganisms (GCM) 10K type strain sequencing project: providing services to taxonomists for standard genome sequencing and annotation.</title>
        <authorList>
            <consortium name="The Broad Institute Genomics Platform"/>
            <consortium name="The Broad Institute Genome Sequencing Center for Infectious Disease"/>
            <person name="Wu L."/>
            <person name="Ma J."/>
        </authorList>
    </citation>
    <scope>NUCLEOTIDE SEQUENCE [LARGE SCALE GENOMIC DNA]</scope>
    <source>
        <strain evidence="2">CCUG 66188</strain>
    </source>
</reference>
<comment type="caution">
    <text evidence="1">The sequence shown here is derived from an EMBL/GenBank/DDBJ whole genome shotgun (WGS) entry which is preliminary data.</text>
</comment>
<proteinExistence type="predicted"/>
<sequence>MNSTTPVIGSAINPTALNVTQTTDYVGNVIYENGTLKRILVDGGYNDGGNYYFYINDHLGNNRIVANAAASVVQSTQYYPFGMPFADATGPDVQPYKYNNKELDGRNGLNMYDNFARLYDPVIPHTPMSDPHAEKYYNMSPYSWIGNNPMKVIDPSGMDTTHVAYNSMDNQDYQIQANLSGGEGMIVVDNPLPDVFIDGVAPIKSPFDYWAISLSGSAVCGVGFYGDITIGIIGKDGIFIQPSIGFGGGLDISGSVNIKQGVYKGAGKPTATSLEGTNRDISGGASFVNMGYSEDRVETYNSRNIVTSVTNGNAWNVYSGGVTFGSKSIVGGHFGLSQTFGTTYLYKK</sequence>
<organism evidence="1 2">
    <name type="scientific">Dysgonomonas termitidis</name>
    <dbReference type="NCBI Taxonomy" id="1516126"/>
    <lineage>
        <taxon>Bacteria</taxon>
        <taxon>Pseudomonadati</taxon>
        <taxon>Bacteroidota</taxon>
        <taxon>Bacteroidia</taxon>
        <taxon>Bacteroidales</taxon>
        <taxon>Dysgonomonadaceae</taxon>
        <taxon>Dysgonomonas</taxon>
    </lineage>
</organism>
<dbReference type="PANTHER" id="PTHR32305">
    <property type="match status" value="1"/>
</dbReference>
<dbReference type="InterPro" id="IPR022385">
    <property type="entry name" value="Rhs_assc_core"/>
</dbReference>
<accession>A0ABV9L3R7</accession>
<dbReference type="InterPro" id="IPR050708">
    <property type="entry name" value="T6SS_VgrG/RHS"/>
</dbReference>
<dbReference type="RefSeq" id="WP_380001018.1">
    <property type="nucleotide sequence ID" value="NZ_JBHSGN010000146.1"/>
</dbReference>